<protein>
    <recommendedName>
        <fullName evidence="2">CopG family transcriptional regulator</fullName>
    </recommendedName>
</protein>
<dbReference type="EMBL" id="DRZI01000303">
    <property type="protein sequence ID" value="HHP82411.1"/>
    <property type="molecule type" value="Genomic_DNA"/>
</dbReference>
<reference evidence="1" key="1">
    <citation type="journal article" date="2020" name="mSystems">
        <title>Genome- and Community-Level Interaction Insights into Carbon Utilization and Element Cycling Functions of Hydrothermarchaeota in Hydrothermal Sediment.</title>
        <authorList>
            <person name="Zhou Z."/>
            <person name="Liu Y."/>
            <person name="Xu W."/>
            <person name="Pan J."/>
            <person name="Luo Z.H."/>
            <person name="Li M."/>
        </authorList>
    </citation>
    <scope>NUCLEOTIDE SEQUENCE [LARGE SCALE GENOMIC DNA]</scope>
    <source>
        <strain evidence="1">SpSt-1121</strain>
    </source>
</reference>
<gene>
    <name evidence="1" type="ORF">ENM84_07085</name>
</gene>
<proteinExistence type="predicted"/>
<dbReference type="AlphaFoldDB" id="A0A7C5TIU8"/>
<evidence type="ECO:0008006" key="2">
    <source>
        <dbReference type="Google" id="ProtNLM"/>
    </source>
</evidence>
<evidence type="ECO:0000313" key="1">
    <source>
        <dbReference type="EMBL" id="HHP82411.1"/>
    </source>
</evidence>
<accession>A0A7C5TIU8</accession>
<sequence length="87" mass="10177">MGEKVKTTIVIDRELWTRFKARILEEGVEEISHVIEEIIREEVLEDYIVAAMRELMGREPPLEVKSVKPLVETDAGKVVREMRDERI</sequence>
<name>A0A7C5TIU8_9CREN</name>
<comment type="caution">
    <text evidence="1">The sequence shown here is derived from an EMBL/GenBank/DDBJ whole genome shotgun (WGS) entry which is preliminary data.</text>
</comment>
<organism evidence="1">
    <name type="scientific">Ignisphaera aggregans</name>
    <dbReference type="NCBI Taxonomy" id="334771"/>
    <lineage>
        <taxon>Archaea</taxon>
        <taxon>Thermoproteota</taxon>
        <taxon>Thermoprotei</taxon>
        <taxon>Desulfurococcales</taxon>
        <taxon>Desulfurococcaceae</taxon>
        <taxon>Ignisphaera</taxon>
    </lineage>
</organism>